<accession>A0A0G3IFS1</accession>
<geneLocation type="plasmid" evidence="1 2">
    <name>pPO70-1</name>
</geneLocation>
<dbReference type="KEGG" id="pox:MB84_28525"/>
<evidence type="ECO:0000313" key="2">
    <source>
        <dbReference type="Proteomes" id="UP000035050"/>
    </source>
</evidence>
<reference evidence="1" key="1">
    <citation type="submission" date="2016-06" db="EMBL/GenBank/DDBJ databases">
        <title>Pandoraea oxalativorans DSM 23570 Genome Sequencing.</title>
        <authorList>
            <person name="Ee R."/>
            <person name="Lim Y.-L."/>
            <person name="Yong D."/>
            <person name="Yin W.-F."/>
            <person name="Chan K.-G."/>
        </authorList>
    </citation>
    <scope>NUCLEOTIDE SEQUENCE</scope>
    <source>
        <strain evidence="1">DSM 23570</strain>
        <plasmid evidence="1">pPO70-1</plasmid>
    </source>
</reference>
<keyword evidence="1" id="KW-0614">Plasmid</keyword>
<evidence type="ECO:0000313" key="1">
    <source>
        <dbReference type="EMBL" id="AKK24751.1"/>
    </source>
</evidence>
<gene>
    <name evidence="1" type="ORF">MB84_28525</name>
</gene>
<proteinExistence type="predicted"/>
<dbReference type="AlphaFoldDB" id="A0A0G3IFS1"/>
<dbReference type="EMBL" id="CP011518">
    <property type="protein sequence ID" value="AKK24751.1"/>
    <property type="molecule type" value="Genomic_DNA"/>
</dbReference>
<name>A0A0G3IFS1_9BURK</name>
<protein>
    <submittedName>
        <fullName evidence="1">Uncharacterized protein</fullName>
    </submittedName>
</protein>
<dbReference type="RefSeq" id="WP_052654268.1">
    <property type="nucleotide sequence ID" value="NZ_CP011518.2"/>
</dbReference>
<dbReference type="Proteomes" id="UP000035050">
    <property type="component" value="Plasmid pPO70-1"/>
</dbReference>
<sequence length="330" mass="36702">MPPILTLRPSTFFFFSPTLHVSQTELDQIKATPDRAALQSGGNTWLDWLFDADRLNAKHALHCLIHGADAKTMVRSFALLRGLVPEHDRAHFHLAPLDEDTMELTIRAPGGGEPLACVQVPRLGTFGLADDPDDPAYVRLVYGDPQDPLLMLRMHSPRLRAELTTFEPAYSRLNRFFDRGTVENERDPYLLRFCEVVIAHLRTRTGELDLEAAFNATVPPALGAAPDSSAAHALAALPTRVADAFEGALKQLVKDLKTIKQDPKIWAYVYEQANRKLKLSAIAQAYRDRAHEQLAKLALSAREAGNFTFVDFCRNTSPPGNAKTKLRINS</sequence>
<organism evidence="1 2">
    <name type="scientific">Pandoraea oxalativorans</name>
    <dbReference type="NCBI Taxonomy" id="573737"/>
    <lineage>
        <taxon>Bacteria</taxon>
        <taxon>Pseudomonadati</taxon>
        <taxon>Pseudomonadota</taxon>
        <taxon>Betaproteobacteria</taxon>
        <taxon>Burkholderiales</taxon>
        <taxon>Burkholderiaceae</taxon>
        <taxon>Pandoraea</taxon>
    </lineage>
</organism>
<keyword evidence="2" id="KW-1185">Reference proteome</keyword>
<dbReference type="PATRIC" id="fig|573737.6.peg.5635"/>